<dbReference type="EMBL" id="JAWXYG010000008">
    <property type="protein sequence ID" value="KAK4264850.1"/>
    <property type="molecule type" value="Genomic_DNA"/>
</dbReference>
<dbReference type="PANTHER" id="PTHR48045:SF34">
    <property type="entry name" value="ISOFLAVONE 7-O-GLUCOSYLTRANSFERASE 1-LIKE"/>
    <property type="match status" value="1"/>
</dbReference>
<proteinExistence type="predicted"/>
<dbReference type="AlphaFoldDB" id="A0AAE1MH70"/>
<organism evidence="1 2">
    <name type="scientific">Acacia crassicarpa</name>
    <name type="common">northern wattle</name>
    <dbReference type="NCBI Taxonomy" id="499986"/>
    <lineage>
        <taxon>Eukaryota</taxon>
        <taxon>Viridiplantae</taxon>
        <taxon>Streptophyta</taxon>
        <taxon>Embryophyta</taxon>
        <taxon>Tracheophyta</taxon>
        <taxon>Spermatophyta</taxon>
        <taxon>Magnoliopsida</taxon>
        <taxon>eudicotyledons</taxon>
        <taxon>Gunneridae</taxon>
        <taxon>Pentapetalae</taxon>
        <taxon>rosids</taxon>
        <taxon>fabids</taxon>
        <taxon>Fabales</taxon>
        <taxon>Fabaceae</taxon>
        <taxon>Caesalpinioideae</taxon>
        <taxon>mimosoid clade</taxon>
        <taxon>Acacieae</taxon>
        <taxon>Acacia</taxon>
    </lineage>
</organism>
<evidence type="ECO:0000313" key="1">
    <source>
        <dbReference type="EMBL" id="KAK4264850.1"/>
    </source>
</evidence>
<evidence type="ECO:0000313" key="2">
    <source>
        <dbReference type="Proteomes" id="UP001293593"/>
    </source>
</evidence>
<dbReference type="Gene3D" id="3.40.50.2000">
    <property type="entry name" value="Glycogen Phosphorylase B"/>
    <property type="match status" value="2"/>
</dbReference>
<dbReference type="PANTHER" id="PTHR48045">
    <property type="entry name" value="UDP-GLYCOSYLTRANSFERASE 72B1"/>
    <property type="match status" value="1"/>
</dbReference>
<sequence length="99" mass="11218">MRKRDEKRETQKKRTTKETHTQVLKIGVCVGVQKWVRWVGDSVKHEAIERAVRKVMVGEEGTGMRIRARSFVEKAREAVAEGGSSHGDLSCLIEELLSL</sequence>
<reference evidence="1" key="1">
    <citation type="submission" date="2023-10" db="EMBL/GenBank/DDBJ databases">
        <title>Chromosome-level genome of the transformable northern wattle, Acacia crassicarpa.</title>
        <authorList>
            <person name="Massaro I."/>
            <person name="Sinha N.R."/>
            <person name="Poethig S."/>
            <person name="Leichty A.R."/>
        </authorList>
    </citation>
    <scope>NUCLEOTIDE SEQUENCE</scope>
    <source>
        <strain evidence="1">Acra3RX</strain>
        <tissue evidence="1">Leaf</tissue>
    </source>
</reference>
<gene>
    <name evidence="1" type="ORF">QN277_025973</name>
</gene>
<dbReference type="SUPFAM" id="SSF53756">
    <property type="entry name" value="UDP-Glycosyltransferase/glycogen phosphorylase"/>
    <property type="match status" value="1"/>
</dbReference>
<keyword evidence="2" id="KW-1185">Reference proteome</keyword>
<comment type="caution">
    <text evidence="1">The sequence shown here is derived from an EMBL/GenBank/DDBJ whole genome shotgun (WGS) entry which is preliminary data.</text>
</comment>
<dbReference type="Proteomes" id="UP001293593">
    <property type="component" value="Unassembled WGS sequence"/>
</dbReference>
<accession>A0AAE1MH70</accession>
<name>A0AAE1MH70_9FABA</name>
<protein>
    <submittedName>
        <fullName evidence="1">Uncharacterized protein</fullName>
    </submittedName>
</protein>